<feature type="domain" description="IstB-like ATP-binding" evidence="3">
    <location>
        <begin position="20"/>
        <end position="253"/>
    </location>
</feature>
<evidence type="ECO:0000256" key="1">
    <source>
        <dbReference type="ARBA" id="ARBA00022741"/>
    </source>
</evidence>
<name>A0A2M7EAJ8_9BACT</name>
<keyword evidence="1" id="KW-0547">Nucleotide-binding</keyword>
<dbReference type="Gene3D" id="3.40.50.300">
    <property type="entry name" value="P-loop containing nucleotide triphosphate hydrolases"/>
    <property type="match status" value="1"/>
</dbReference>
<dbReference type="InterPro" id="IPR027417">
    <property type="entry name" value="P-loop_NTPase"/>
</dbReference>
<evidence type="ECO:0000313" key="5">
    <source>
        <dbReference type="Proteomes" id="UP000228886"/>
    </source>
</evidence>
<dbReference type="InterPro" id="IPR028350">
    <property type="entry name" value="DNAC/IstB-like"/>
</dbReference>
<proteinExistence type="predicted"/>
<keyword evidence="2" id="KW-0067">ATP-binding</keyword>
<dbReference type="PIRSF" id="PIRSF003073">
    <property type="entry name" value="DNAC_TnpB_IstB"/>
    <property type="match status" value="1"/>
</dbReference>
<dbReference type="PANTHER" id="PTHR30050">
    <property type="entry name" value="CHROMOSOMAL REPLICATION INITIATOR PROTEIN DNAA"/>
    <property type="match status" value="1"/>
</dbReference>
<dbReference type="Pfam" id="PF01695">
    <property type="entry name" value="IstB_IS21"/>
    <property type="match status" value="1"/>
</dbReference>
<dbReference type="InterPro" id="IPR002611">
    <property type="entry name" value="IstB_ATP-bd"/>
</dbReference>
<dbReference type="InterPro" id="IPR047661">
    <property type="entry name" value="IstB"/>
</dbReference>
<dbReference type="GO" id="GO:0005524">
    <property type="term" value="F:ATP binding"/>
    <property type="evidence" value="ECO:0007669"/>
    <property type="project" value="UniProtKB-KW"/>
</dbReference>
<dbReference type="AlphaFoldDB" id="A0A2M7EAJ8"/>
<evidence type="ECO:0000313" key="4">
    <source>
        <dbReference type="EMBL" id="PIV64766.1"/>
    </source>
</evidence>
<sequence length="258" mass="29822">KVCKVMDRRGRVMHQLIPLLKGLRLSGIMETLELRNKEAIERKVSYVEFLTLLIQDEIERRNQARLATRLRKASFDPTKTLESFDFSFNPTINKKEIYDLATCHYIEKKENIWFLGQSGVGKTHLAHALSNEACRREIDTTFTTVDKMLRDINGGRADGTLSRRIRKYTEPPLLVLDEFALKPFNGSGPEDFYDVINERCEKGATIITSNRSEEEWPQVFGDALLASATLDRLSFRVHRIEITGPSYRAKDSQRRRKK</sequence>
<dbReference type="SUPFAM" id="SSF52540">
    <property type="entry name" value="P-loop containing nucleoside triphosphate hydrolases"/>
    <property type="match status" value="1"/>
</dbReference>
<dbReference type="CDD" id="cd00009">
    <property type="entry name" value="AAA"/>
    <property type="match status" value="1"/>
</dbReference>
<dbReference type="NCBIfam" id="NF038214">
    <property type="entry name" value="IS21_help_AAA"/>
    <property type="match status" value="1"/>
</dbReference>
<feature type="non-terminal residue" evidence="4">
    <location>
        <position position="1"/>
    </location>
</feature>
<protein>
    <recommendedName>
        <fullName evidence="3">IstB-like ATP-binding domain-containing protein</fullName>
    </recommendedName>
</protein>
<dbReference type="GO" id="GO:0006260">
    <property type="term" value="P:DNA replication"/>
    <property type="evidence" value="ECO:0007669"/>
    <property type="project" value="TreeGrafter"/>
</dbReference>
<evidence type="ECO:0000256" key="2">
    <source>
        <dbReference type="ARBA" id="ARBA00022840"/>
    </source>
</evidence>
<reference evidence="5" key="1">
    <citation type="submission" date="2017-09" db="EMBL/GenBank/DDBJ databases">
        <title>Depth-based differentiation of microbial function through sediment-hosted aquifers and enrichment of novel symbionts in the deep terrestrial subsurface.</title>
        <authorList>
            <person name="Probst A.J."/>
            <person name="Ladd B."/>
            <person name="Jarett J.K."/>
            <person name="Geller-Mcgrath D.E."/>
            <person name="Sieber C.M.K."/>
            <person name="Emerson J.B."/>
            <person name="Anantharaman K."/>
            <person name="Thomas B.C."/>
            <person name="Malmstrom R."/>
            <person name="Stieglmeier M."/>
            <person name="Klingl A."/>
            <person name="Woyke T."/>
            <person name="Ryan C.M."/>
            <person name="Banfield J.F."/>
        </authorList>
    </citation>
    <scope>NUCLEOTIDE SEQUENCE [LARGE SCALE GENOMIC DNA]</scope>
</reference>
<evidence type="ECO:0000259" key="3">
    <source>
        <dbReference type="Pfam" id="PF01695"/>
    </source>
</evidence>
<dbReference type="Proteomes" id="UP000228886">
    <property type="component" value="Unassembled WGS sequence"/>
</dbReference>
<comment type="caution">
    <text evidence="4">The sequence shown here is derived from an EMBL/GenBank/DDBJ whole genome shotgun (WGS) entry which is preliminary data.</text>
</comment>
<gene>
    <name evidence="4" type="ORF">COS11_00460</name>
</gene>
<organism evidence="4 5">
    <name type="scientific">bacterium (Candidatus Ratteibacteria) CG01_land_8_20_14_3_00_40_19</name>
    <dbReference type="NCBI Taxonomy" id="2014290"/>
    <lineage>
        <taxon>Bacteria</taxon>
        <taxon>Candidatus Ratteibacteria</taxon>
    </lineage>
</organism>
<accession>A0A2M7EAJ8</accession>
<dbReference type="EMBL" id="PETL01000026">
    <property type="protein sequence ID" value="PIV64766.1"/>
    <property type="molecule type" value="Genomic_DNA"/>
</dbReference>
<dbReference type="PANTHER" id="PTHR30050:SF4">
    <property type="entry name" value="ATP-BINDING PROTEIN RV3427C IN INSERTION SEQUENCE-RELATED"/>
    <property type="match status" value="1"/>
</dbReference>